<dbReference type="Gene3D" id="1.25.10.10">
    <property type="entry name" value="Leucine-rich Repeat Variant"/>
    <property type="match status" value="1"/>
</dbReference>
<evidence type="ECO:0000256" key="7">
    <source>
        <dbReference type="ARBA" id="ARBA00023136"/>
    </source>
</evidence>
<evidence type="ECO:0000313" key="12">
    <source>
        <dbReference type="Proteomes" id="UP001178508"/>
    </source>
</evidence>
<evidence type="ECO:0000256" key="4">
    <source>
        <dbReference type="ARBA" id="ARBA00022490"/>
    </source>
</evidence>
<name>A0AAV1HB37_XYRNO</name>
<keyword evidence="12" id="KW-1185">Reference proteome</keyword>
<keyword evidence="6" id="KW-0496">Mitochondrion</keyword>
<evidence type="ECO:0000256" key="5">
    <source>
        <dbReference type="ARBA" id="ARBA00022787"/>
    </source>
</evidence>
<dbReference type="SUPFAM" id="SSF55008">
    <property type="entry name" value="HMA, heavy metal-associated domain"/>
    <property type="match status" value="1"/>
</dbReference>
<dbReference type="InterPro" id="IPR016024">
    <property type="entry name" value="ARM-type_fold"/>
</dbReference>
<comment type="function">
    <text evidence="8">In association with mitochondrial contact site and cristae organizing system (MICOS) complex components and mitochondrial outer membrane sorting assembly machinery (SAM) complex components may regulate mitochondrial dynamics playing a role in determining mitochondrial length, distribution and motility.</text>
</comment>
<evidence type="ECO:0000256" key="2">
    <source>
        <dbReference type="ARBA" id="ARBA00004496"/>
    </source>
</evidence>
<organism evidence="11 12">
    <name type="scientific">Xyrichtys novacula</name>
    <name type="common">Pearly razorfish</name>
    <name type="synonym">Hemipteronotus novacula</name>
    <dbReference type="NCBI Taxonomy" id="13765"/>
    <lineage>
        <taxon>Eukaryota</taxon>
        <taxon>Metazoa</taxon>
        <taxon>Chordata</taxon>
        <taxon>Craniata</taxon>
        <taxon>Vertebrata</taxon>
        <taxon>Euteleostomi</taxon>
        <taxon>Actinopterygii</taxon>
        <taxon>Neopterygii</taxon>
        <taxon>Teleostei</taxon>
        <taxon>Neoteleostei</taxon>
        <taxon>Acanthomorphata</taxon>
        <taxon>Eupercaria</taxon>
        <taxon>Labriformes</taxon>
        <taxon>Labridae</taxon>
        <taxon>Xyrichtys</taxon>
    </lineage>
</organism>
<dbReference type="Pfam" id="PF00514">
    <property type="entry name" value="Arm"/>
    <property type="match status" value="1"/>
</dbReference>
<comment type="subunit">
    <text evidence="9">Interacts with mitochondrial contact site and cristae organizing system (MICOS) complex components IMMT/MIC60 and MICOS10/MIC10. Interacts with mitochondrial outer membrane sorting assembly machinery (SAM) complex components SAMM50 and MTX1.</text>
</comment>
<evidence type="ECO:0000256" key="9">
    <source>
        <dbReference type="ARBA" id="ARBA00046478"/>
    </source>
</evidence>
<dbReference type="GO" id="GO:0005741">
    <property type="term" value="C:mitochondrial outer membrane"/>
    <property type="evidence" value="ECO:0007669"/>
    <property type="project" value="UniProtKB-SubCell"/>
</dbReference>
<dbReference type="AlphaFoldDB" id="A0AAV1HB37"/>
<comment type="subcellular location">
    <subcellularLocation>
        <location evidence="2">Cytoplasm</location>
    </subcellularLocation>
    <subcellularLocation>
        <location evidence="1">Mitochondrion outer membrane</location>
    </subcellularLocation>
</comment>
<evidence type="ECO:0000256" key="3">
    <source>
        <dbReference type="ARBA" id="ARBA00013732"/>
    </source>
</evidence>
<dbReference type="InterPro" id="IPR016617">
    <property type="entry name" value="ARMC1"/>
</dbReference>
<dbReference type="InterPro" id="IPR036163">
    <property type="entry name" value="HMA_dom_sf"/>
</dbReference>
<proteinExistence type="predicted"/>
<dbReference type="Proteomes" id="UP001178508">
    <property type="component" value="Chromosome 20"/>
</dbReference>
<protein>
    <recommendedName>
        <fullName evidence="3 10">Armadillo repeat-containing protein 1</fullName>
    </recommendedName>
</protein>
<evidence type="ECO:0000256" key="6">
    <source>
        <dbReference type="ARBA" id="ARBA00023128"/>
    </source>
</evidence>
<dbReference type="GO" id="GO:0046872">
    <property type="term" value="F:metal ion binding"/>
    <property type="evidence" value="ECO:0007669"/>
    <property type="project" value="InterPro"/>
</dbReference>
<gene>
    <name evidence="11" type="ORF">XNOV1_A017663</name>
</gene>
<keyword evidence="5" id="KW-1000">Mitochondrion outer membrane</keyword>
<accession>A0AAV1HB37</accession>
<sequence length="289" mass="31999">MSAEMDALTVVNQLRDLAADPLNRRAIVEDQGCLPGLILFLDHPNPQVVYSALLAVRYLAECRANREKMKGELGMMLSLQNVMQKQFSSIALLFSFHRSTSPGETKLLASEIYEILQSAGQEEAEQAEAAAASCRRKAHFFLGSSNKRAKTVVLHIDGLDDPTRRSLCEEALLKIRGVISFTFQMAVKRCVVRIRSDLKADALGTAINSTKVLTAQQVVKTEDGAELIVPFQEDSTVLVEENLDIPDYLPEEESPSQEQDKAVTRVGSITDGMGWLSTAANFLTRSFYW</sequence>
<dbReference type="PIRSF" id="PIRSF013899">
    <property type="entry name" value="UCP013899"/>
    <property type="match status" value="1"/>
</dbReference>
<dbReference type="InterPro" id="IPR000225">
    <property type="entry name" value="Armadillo"/>
</dbReference>
<dbReference type="EMBL" id="OY660883">
    <property type="protein sequence ID" value="CAJ1082201.1"/>
    <property type="molecule type" value="Genomic_DNA"/>
</dbReference>
<dbReference type="InterPro" id="IPR011989">
    <property type="entry name" value="ARM-like"/>
</dbReference>
<dbReference type="PANTHER" id="PTHR46840">
    <property type="entry name" value="ARMADILLO REPEAT-CONTAINING PROTEIN 1"/>
    <property type="match status" value="1"/>
</dbReference>
<keyword evidence="7" id="KW-0472">Membrane</keyword>
<keyword evidence="4" id="KW-0963">Cytoplasm</keyword>
<evidence type="ECO:0000256" key="1">
    <source>
        <dbReference type="ARBA" id="ARBA00004294"/>
    </source>
</evidence>
<evidence type="ECO:0000256" key="10">
    <source>
        <dbReference type="PIRNR" id="PIRNR013899"/>
    </source>
</evidence>
<evidence type="ECO:0000256" key="8">
    <source>
        <dbReference type="ARBA" id="ARBA00023764"/>
    </source>
</evidence>
<evidence type="ECO:0000313" key="11">
    <source>
        <dbReference type="EMBL" id="CAJ1082201.1"/>
    </source>
</evidence>
<dbReference type="PANTHER" id="PTHR46840:SF1">
    <property type="entry name" value="ARMADILLO REPEAT-CONTAINING PROTEIN 1"/>
    <property type="match status" value="1"/>
</dbReference>
<reference evidence="11" key="1">
    <citation type="submission" date="2023-08" db="EMBL/GenBank/DDBJ databases">
        <authorList>
            <person name="Alioto T."/>
            <person name="Alioto T."/>
            <person name="Gomez Garrido J."/>
        </authorList>
    </citation>
    <scope>NUCLEOTIDE SEQUENCE</scope>
</reference>
<dbReference type="SUPFAM" id="SSF48371">
    <property type="entry name" value="ARM repeat"/>
    <property type="match status" value="1"/>
</dbReference>